<accession>A0ABY7TKK5</accession>
<proteinExistence type="predicted"/>
<keyword evidence="2" id="KW-1185">Reference proteome</keyword>
<evidence type="ECO:0000313" key="2">
    <source>
        <dbReference type="Proteomes" id="UP001220395"/>
    </source>
</evidence>
<dbReference type="Proteomes" id="UP001220395">
    <property type="component" value="Chromosome"/>
</dbReference>
<name>A0ABY7TKK5_9SPHN</name>
<protein>
    <submittedName>
        <fullName evidence="1">Uncharacterized protein</fullName>
    </submittedName>
</protein>
<evidence type="ECO:0000313" key="1">
    <source>
        <dbReference type="EMBL" id="WCT72910.1"/>
    </source>
</evidence>
<dbReference type="EMBL" id="CP117411">
    <property type="protein sequence ID" value="WCT72910.1"/>
    <property type="molecule type" value="Genomic_DNA"/>
</dbReference>
<sequence length="318" mass="34745">MAEMARHVRTRIRYDGPALAGHEMDVQDLAPALLAIADIVQIANRKFNGDSASIRVMVDADVEQQCFQLDLSLVQSFLDQAAVLIGRKDVATAKDIAEWIGLISGTGLGLFTLIKRIYGHKSGEQPAVTFRTGDQAGTTIISIAGDVQNLVVPTPTAKLLVDPDVNRNVRTVLSPLQREGYDDLTFIYGDQEVARIDKQQAQEIINSSPVDPIAPPMETISRIRGVVRIKSPQYEGAAKWSLLWQGRAIDAEMADEAAKWVEAFQGNRVSAPPNTVLDVSMSEMVRLDSQGLAVGKRTYVVHEVHSATPPPTQDAFTF</sequence>
<dbReference type="RefSeq" id="WP_273686885.1">
    <property type="nucleotide sequence ID" value="NZ_CP117411.1"/>
</dbReference>
<organism evidence="1 2">
    <name type="scientific">Sphingomonas naphthae</name>
    <dbReference type="NCBI Taxonomy" id="1813468"/>
    <lineage>
        <taxon>Bacteria</taxon>
        <taxon>Pseudomonadati</taxon>
        <taxon>Pseudomonadota</taxon>
        <taxon>Alphaproteobacteria</taxon>
        <taxon>Sphingomonadales</taxon>
        <taxon>Sphingomonadaceae</taxon>
        <taxon>Sphingomonas</taxon>
    </lineage>
</organism>
<gene>
    <name evidence="1" type="ORF">PQ455_14895</name>
</gene>
<reference evidence="1 2" key="1">
    <citation type="submission" date="2023-02" db="EMBL/GenBank/DDBJ databases">
        <title>Genome sequence of Sphingomonas naphthae.</title>
        <authorList>
            <person name="Kim S."/>
            <person name="Heo J."/>
            <person name="Kwon S.-W."/>
        </authorList>
    </citation>
    <scope>NUCLEOTIDE SEQUENCE [LARGE SCALE GENOMIC DNA]</scope>
    <source>
        <strain evidence="1 2">KACC 18716</strain>
    </source>
</reference>